<accession>A3ITH5</accession>
<gene>
    <name evidence="1" type="ORF">CY0110_04593</name>
</gene>
<dbReference type="EMBL" id="AAXW01000028">
    <property type="protein sequence ID" value="EAZ90260.1"/>
    <property type="molecule type" value="Genomic_DNA"/>
</dbReference>
<reference evidence="1 2" key="1">
    <citation type="submission" date="2007-03" db="EMBL/GenBank/DDBJ databases">
        <authorList>
            <person name="Stal L."/>
            <person name="Ferriera S."/>
            <person name="Johnson J."/>
            <person name="Kravitz S."/>
            <person name="Beeson K."/>
            <person name="Sutton G."/>
            <person name="Rogers Y.-H."/>
            <person name="Friedman R."/>
            <person name="Frazier M."/>
            <person name="Venter J.C."/>
        </authorList>
    </citation>
    <scope>NUCLEOTIDE SEQUENCE [LARGE SCALE GENOMIC DNA]</scope>
    <source>
        <strain evidence="1 2">CCY0110</strain>
    </source>
</reference>
<evidence type="ECO:0000313" key="2">
    <source>
        <dbReference type="Proteomes" id="UP000003781"/>
    </source>
</evidence>
<dbReference type="AlphaFoldDB" id="A3ITH5"/>
<evidence type="ECO:0000313" key="1">
    <source>
        <dbReference type="EMBL" id="EAZ90260.1"/>
    </source>
</evidence>
<protein>
    <submittedName>
        <fullName evidence="1">Uncharacterized protein</fullName>
    </submittedName>
</protein>
<organism evidence="1 2">
    <name type="scientific">Crocosphaera chwakensis CCY0110</name>
    <dbReference type="NCBI Taxonomy" id="391612"/>
    <lineage>
        <taxon>Bacteria</taxon>
        <taxon>Bacillati</taxon>
        <taxon>Cyanobacteriota</taxon>
        <taxon>Cyanophyceae</taxon>
        <taxon>Oscillatoriophycideae</taxon>
        <taxon>Chroococcales</taxon>
        <taxon>Aphanothecaceae</taxon>
        <taxon>Crocosphaera</taxon>
        <taxon>Crocosphaera chwakensis</taxon>
    </lineage>
</organism>
<proteinExistence type="predicted"/>
<name>A3ITH5_9CHRO</name>
<keyword evidence="2" id="KW-1185">Reference proteome</keyword>
<dbReference type="Proteomes" id="UP000003781">
    <property type="component" value="Unassembled WGS sequence"/>
</dbReference>
<sequence>MTETLLLNRALNCAMAEDYIEWAVERLCEGVDTPNLRILAGLNPKLEKDEIESYFRYTCKELNIDSFPRLDEPLTMAGRIKRAYELDELSAETVVYMMDQVYTKYYEPLLFVWSLIVEELSLKGTGHEGCFYPLEEFDSLDAVVQTEFSLFMRACFLDLPKEFEQFIQCDRCGYIGQSILSKKDHVSSQKMYWHLCRQCSYHKYHSMSDPKVRDIYFKRFEAVSRSNNSM</sequence>
<comment type="caution">
    <text evidence="1">The sequence shown here is derived from an EMBL/GenBank/DDBJ whole genome shotgun (WGS) entry which is preliminary data.</text>
</comment>